<dbReference type="InterPro" id="IPR058625">
    <property type="entry name" value="MdtA-like_BSH"/>
</dbReference>
<dbReference type="Proteomes" id="UP000295510">
    <property type="component" value="Unassembled WGS sequence"/>
</dbReference>
<dbReference type="Gene3D" id="2.40.50.100">
    <property type="match status" value="1"/>
</dbReference>
<keyword evidence="2" id="KW-0175">Coiled coil</keyword>
<evidence type="ECO:0000256" key="1">
    <source>
        <dbReference type="ARBA" id="ARBA00009477"/>
    </source>
</evidence>
<dbReference type="Pfam" id="PF25876">
    <property type="entry name" value="HH_MFP_RND"/>
    <property type="match status" value="1"/>
</dbReference>
<accession>A0A4R6TU29</accession>
<feature type="domain" description="Multidrug resistance protein MdtA-like alpha-helical hairpin" evidence="3">
    <location>
        <begin position="95"/>
        <end position="157"/>
    </location>
</feature>
<reference evidence="5 6" key="1">
    <citation type="submission" date="2019-03" db="EMBL/GenBank/DDBJ databases">
        <title>Genomic Encyclopedia of Type Strains, Phase IV (KMG-IV): sequencing the most valuable type-strain genomes for metagenomic binning, comparative biology and taxonomic classification.</title>
        <authorList>
            <person name="Goeker M."/>
        </authorList>
    </citation>
    <scope>NUCLEOTIDE SEQUENCE [LARGE SCALE GENOMIC DNA]</scope>
    <source>
        <strain evidence="5 6">DSM 19605</strain>
    </source>
</reference>
<dbReference type="OrthoDB" id="9806939at2"/>
<dbReference type="InterPro" id="IPR006143">
    <property type="entry name" value="RND_pump_MFP"/>
</dbReference>
<proteinExistence type="inferred from homology"/>
<dbReference type="Gene3D" id="2.40.420.20">
    <property type="match status" value="1"/>
</dbReference>
<feature type="coiled-coil region" evidence="2">
    <location>
        <begin position="101"/>
        <end position="159"/>
    </location>
</feature>
<comment type="caution">
    <text evidence="5">The sequence shown here is derived from an EMBL/GenBank/DDBJ whole genome shotgun (WGS) entry which is preliminary data.</text>
</comment>
<name>A0A4R6TU29_9BURK</name>
<dbReference type="NCBIfam" id="TIGR01730">
    <property type="entry name" value="RND_mfp"/>
    <property type="match status" value="1"/>
</dbReference>
<sequence length="347" mass="36682">MALILSLALGLSACSRPQATPAVQTPAPWVRMAPVESASGHAITLSGTIKARQESAVAFQIGGRILARHVEAGQTVRAGQLLFALDPRDVAAAEQAAVAQLAAAEAAMTTAQRELERQRQLVAQGFVSPQTLDRMELSLRDAMSRLDAARAQATQARNARGYAEVRAVRDGVITEVMAEAGQVVAAGQSLAVLAQAGEREVEVHLPSAAAPSNGRILQPNAPDTRVTLREVAGAADPQSRTWRARYRIAGAAENWPLGTVVRLQLDGASPSGDDAVQRVPLGALDERAEGPRVWRVVEGRAEPVPVDVLALEADHARIRSPLSNGDRVIALGTHRLTPGMAVRELTP</sequence>
<dbReference type="EMBL" id="SNYL01000028">
    <property type="protein sequence ID" value="TDQ37218.1"/>
    <property type="molecule type" value="Genomic_DNA"/>
</dbReference>
<dbReference type="PANTHER" id="PTHR30469:SF18">
    <property type="entry name" value="RESISTANCE-NODULATION-CELL DIVISION (RND) EFFLUX MEMBRANE FUSION PROTEIN-RELATED"/>
    <property type="match status" value="1"/>
</dbReference>
<dbReference type="InterPro" id="IPR058624">
    <property type="entry name" value="MdtA-like_HH"/>
</dbReference>
<evidence type="ECO:0000259" key="3">
    <source>
        <dbReference type="Pfam" id="PF25876"/>
    </source>
</evidence>
<evidence type="ECO:0000256" key="2">
    <source>
        <dbReference type="SAM" id="Coils"/>
    </source>
</evidence>
<dbReference type="SUPFAM" id="SSF111369">
    <property type="entry name" value="HlyD-like secretion proteins"/>
    <property type="match status" value="1"/>
</dbReference>
<dbReference type="Gene3D" id="2.40.30.170">
    <property type="match status" value="1"/>
</dbReference>
<dbReference type="Pfam" id="PF25917">
    <property type="entry name" value="BSH_RND"/>
    <property type="match status" value="1"/>
</dbReference>
<dbReference type="GO" id="GO:1990281">
    <property type="term" value="C:efflux pump complex"/>
    <property type="evidence" value="ECO:0007669"/>
    <property type="project" value="TreeGrafter"/>
</dbReference>
<organism evidence="5 6">
    <name type="scientific">Tepidicella xavieri</name>
    <dbReference type="NCBI Taxonomy" id="360241"/>
    <lineage>
        <taxon>Bacteria</taxon>
        <taxon>Pseudomonadati</taxon>
        <taxon>Pseudomonadota</taxon>
        <taxon>Betaproteobacteria</taxon>
        <taxon>Burkholderiales</taxon>
        <taxon>Tepidicella</taxon>
    </lineage>
</organism>
<feature type="domain" description="Multidrug resistance protein MdtA-like barrel-sandwich hybrid" evidence="4">
    <location>
        <begin position="57"/>
        <end position="192"/>
    </location>
</feature>
<dbReference type="AlphaFoldDB" id="A0A4R6TU29"/>
<gene>
    <name evidence="5" type="ORF">DFR43_1285</name>
</gene>
<dbReference type="PANTHER" id="PTHR30469">
    <property type="entry name" value="MULTIDRUG RESISTANCE PROTEIN MDTA"/>
    <property type="match status" value="1"/>
</dbReference>
<protein>
    <submittedName>
        <fullName evidence="5">RND family efflux transporter MFP subunit</fullName>
    </submittedName>
</protein>
<evidence type="ECO:0000313" key="6">
    <source>
        <dbReference type="Proteomes" id="UP000295510"/>
    </source>
</evidence>
<comment type="similarity">
    <text evidence="1">Belongs to the membrane fusion protein (MFP) (TC 8.A.1) family.</text>
</comment>
<dbReference type="Gene3D" id="1.10.287.470">
    <property type="entry name" value="Helix hairpin bin"/>
    <property type="match status" value="1"/>
</dbReference>
<keyword evidence="6" id="KW-1185">Reference proteome</keyword>
<evidence type="ECO:0000259" key="4">
    <source>
        <dbReference type="Pfam" id="PF25917"/>
    </source>
</evidence>
<dbReference type="GO" id="GO:0015562">
    <property type="term" value="F:efflux transmembrane transporter activity"/>
    <property type="evidence" value="ECO:0007669"/>
    <property type="project" value="TreeGrafter"/>
</dbReference>
<evidence type="ECO:0000313" key="5">
    <source>
        <dbReference type="EMBL" id="TDQ37218.1"/>
    </source>
</evidence>